<dbReference type="FunFam" id="3.40.50.300:FF:000098">
    <property type="entry name" value="Probable GTP-binding protein EngB"/>
    <property type="match status" value="1"/>
</dbReference>
<evidence type="ECO:0000256" key="1">
    <source>
        <dbReference type="ARBA" id="ARBA00001946"/>
    </source>
</evidence>
<dbReference type="CDD" id="cd01876">
    <property type="entry name" value="YihA_EngB"/>
    <property type="match status" value="1"/>
</dbReference>
<dbReference type="GO" id="GO:0046872">
    <property type="term" value="F:metal ion binding"/>
    <property type="evidence" value="ECO:0007669"/>
    <property type="project" value="UniProtKB-KW"/>
</dbReference>
<name>A0A0R2CR79_9LACO</name>
<comment type="cofactor">
    <cofactor evidence="1">
        <name>Mg(2+)</name>
        <dbReference type="ChEBI" id="CHEBI:18420"/>
    </cofactor>
</comment>
<dbReference type="NCBIfam" id="TIGR03598">
    <property type="entry name" value="GTPase_YsxC"/>
    <property type="match status" value="1"/>
</dbReference>
<evidence type="ECO:0000256" key="8">
    <source>
        <dbReference type="ARBA" id="ARBA00023210"/>
    </source>
</evidence>
<feature type="domain" description="EngB-type G" evidence="11">
    <location>
        <begin position="52"/>
        <end position="225"/>
    </location>
</feature>
<evidence type="ECO:0000256" key="3">
    <source>
        <dbReference type="ARBA" id="ARBA00022618"/>
    </source>
</evidence>
<dbReference type="EMBL" id="AYZE01000014">
    <property type="protein sequence ID" value="KRM90630.1"/>
    <property type="molecule type" value="Genomic_DNA"/>
</dbReference>
<evidence type="ECO:0000256" key="6">
    <source>
        <dbReference type="ARBA" id="ARBA00022842"/>
    </source>
</evidence>
<evidence type="ECO:0000256" key="4">
    <source>
        <dbReference type="ARBA" id="ARBA00022723"/>
    </source>
</evidence>
<dbReference type="GO" id="GO:0005829">
    <property type="term" value="C:cytosol"/>
    <property type="evidence" value="ECO:0007669"/>
    <property type="project" value="TreeGrafter"/>
</dbReference>
<keyword evidence="7 10" id="KW-0342">GTP-binding</keyword>
<dbReference type="Proteomes" id="UP000051131">
    <property type="component" value="Unassembled WGS sequence"/>
</dbReference>
<keyword evidence="6" id="KW-0460">Magnesium</keyword>
<reference evidence="12 13" key="1">
    <citation type="journal article" date="2015" name="Genome Announc.">
        <title>Expanding the biotechnology potential of lactobacilli through comparative genomics of 213 strains and associated genera.</title>
        <authorList>
            <person name="Sun Z."/>
            <person name="Harris H.M."/>
            <person name="McCann A."/>
            <person name="Guo C."/>
            <person name="Argimon S."/>
            <person name="Zhang W."/>
            <person name="Yang X."/>
            <person name="Jeffery I.B."/>
            <person name="Cooney J.C."/>
            <person name="Kagawa T.F."/>
            <person name="Liu W."/>
            <person name="Song Y."/>
            <person name="Salvetti E."/>
            <person name="Wrobel A."/>
            <person name="Rasinkangas P."/>
            <person name="Parkhill J."/>
            <person name="Rea M.C."/>
            <person name="O'Sullivan O."/>
            <person name="Ritari J."/>
            <person name="Douillard F.P."/>
            <person name="Paul Ross R."/>
            <person name="Yang R."/>
            <person name="Briner A.E."/>
            <person name="Felis G.E."/>
            <person name="de Vos W.M."/>
            <person name="Barrangou R."/>
            <person name="Klaenhammer T.R."/>
            <person name="Caufield P.W."/>
            <person name="Cui Y."/>
            <person name="Zhang H."/>
            <person name="O'Toole P.W."/>
        </authorList>
    </citation>
    <scope>NUCLEOTIDE SEQUENCE [LARGE SCALE GENOMIC DNA]</scope>
    <source>
        <strain evidence="12 13">DSM 21116</strain>
    </source>
</reference>
<dbReference type="InterPro" id="IPR027417">
    <property type="entry name" value="P-loop_NTPase"/>
</dbReference>
<evidence type="ECO:0000256" key="2">
    <source>
        <dbReference type="ARBA" id="ARBA00009638"/>
    </source>
</evidence>
<dbReference type="PANTHER" id="PTHR11649">
    <property type="entry name" value="MSS1/TRME-RELATED GTP-BINDING PROTEIN"/>
    <property type="match status" value="1"/>
</dbReference>
<dbReference type="HAMAP" id="MF_00321">
    <property type="entry name" value="GTPase_EngB"/>
    <property type="match status" value="1"/>
</dbReference>
<dbReference type="InterPro" id="IPR019987">
    <property type="entry name" value="GTP-bd_ribosome_bio_YsxC"/>
</dbReference>
<comment type="caution">
    <text evidence="12">The sequence shown here is derived from an EMBL/GenBank/DDBJ whole genome shotgun (WGS) entry which is preliminary data.</text>
</comment>
<comment type="similarity">
    <text evidence="2 10">Belongs to the TRAFAC class TrmE-Era-EngA-EngB-Septin-like GTPase superfamily. EngB GTPase family.</text>
</comment>
<dbReference type="Pfam" id="PF01926">
    <property type="entry name" value="MMR_HSR1"/>
    <property type="match status" value="1"/>
</dbReference>
<dbReference type="Gene3D" id="3.40.50.300">
    <property type="entry name" value="P-loop containing nucleotide triphosphate hydrolases"/>
    <property type="match status" value="1"/>
</dbReference>
<dbReference type="NCBIfam" id="TIGR00231">
    <property type="entry name" value="small_GTP"/>
    <property type="match status" value="1"/>
</dbReference>
<proteinExistence type="inferred from homology"/>
<evidence type="ECO:0000256" key="7">
    <source>
        <dbReference type="ARBA" id="ARBA00023134"/>
    </source>
</evidence>
<dbReference type="PATRIC" id="fig|1423729.3.peg.625"/>
<accession>A0A0R2CR79</accession>
<evidence type="ECO:0000313" key="13">
    <source>
        <dbReference type="Proteomes" id="UP000051131"/>
    </source>
</evidence>
<keyword evidence="9 10" id="KW-0131">Cell cycle</keyword>
<keyword evidence="4" id="KW-0479">Metal-binding</keyword>
<comment type="function">
    <text evidence="10">Necessary for normal cell division and for the maintenance of normal septation.</text>
</comment>
<dbReference type="InterPro" id="IPR005225">
    <property type="entry name" value="Small_GTP-bd"/>
</dbReference>
<evidence type="ECO:0000256" key="10">
    <source>
        <dbReference type="HAMAP-Rule" id="MF_00321"/>
    </source>
</evidence>
<dbReference type="PANTHER" id="PTHR11649:SF13">
    <property type="entry name" value="ENGB-TYPE G DOMAIN-CONTAINING PROTEIN"/>
    <property type="match status" value="1"/>
</dbReference>
<gene>
    <name evidence="10" type="primary">engB</name>
    <name evidence="12" type="ORF">FC80_GL000619</name>
</gene>
<keyword evidence="3 10" id="KW-0132">Cell division</keyword>
<evidence type="ECO:0000313" key="12">
    <source>
        <dbReference type="EMBL" id="KRM90630.1"/>
    </source>
</evidence>
<evidence type="ECO:0000256" key="9">
    <source>
        <dbReference type="ARBA" id="ARBA00023306"/>
    </source>
</evidence>
<protein>
    <recommendedName>
        <fullName evidence="10">Probable GTP-binding protein EngB</fullName>
    </recommendedName>
</protein>
<keyword evidence="8 10" id="KW-0717">Septation</keyword>
<evidence type="ECO:0000256" key="5">
    <source>
        <dbReference type="ARBA" id="ARBA00022741"/>
    </source>
</evidence>
<dbReference type="GO" id="GO:0005525">
    <property type="term" value="F:GTP binding"/>
    <property type="evidence" value="ECO:0007669"/>
    <property type="project" value="UniProtKB-UniRule"/>
</dbReference>
<dbReference type="GO" id="GO:0000917">
    <property type="term" value="P:division septum assembly"/>
    <property type="evidence" value="ECO:0007669"/>
    <property type="project" value="UniProtKB-KW"/>
</dbReference>
<organism evidence="12 13">
    <name type="scientific">Liquorilactobacillus cacaonum DSM 21116</name>
    <dbReference type="NCBI Taxonomy" id="1423729"/>
    <lineage>
        <taxon>Bacteria</taxon>
        <taxon>Bacillati</taxon>
        <taxon>Bacillota</taxon>
        <taxon>Bacilli</taxon>
        <taxon>Lactobacillales</taxon>
        <taxon>Lactobacillaceae</taxon>
        <taxon>Liquorilactobacillus</taxon>
    </lineage>
</organism>
<dbReference type="SUPFAM" id="SSF52540">
    <property type="entry name" value="P-loop containing nucleoside triphosphate hydrolases"/>
    <property type="match status" value="1"/>
</dbReference>
<keyword evidence="5 10" id="KW-0547">Nucleotide-binding</keyword>
<dbReference type="PROSITE" id="PS51706">
    <property type="entry name" value="G_ENGB"/>
    <property type="match status" value="1"/>
</dbReference>
<dbReference type="InterPro" id="IPR030393">
    <property type="entry name" value="G_ENGB_dom"/>
</dbReference>
<dbReference type="AlphaFoldDB" id="A0A0R2CR79"/>
<keyword evidence="13" id="KW-1185">Reference proteome</keyword>
<dbReference type="STRING" id="1423729.FC80_GL000619"/>
<evidence type="ECO:0000259" key="11">
    <source>
        <dbReference type="PROSITE" id="PS51706"/>
    </source>
</evidence>
<sequence length="234" mass="27220">MFFFLKLLVISGEILTKYDKIYQDEKGIYQMKVHNVSLKISAVRPEQYPDEGYPEIGLVGRSNVGKSSLINRLINRKSYARTSSQPGKTQTLNFYDVESMLYLVDVPGYGYAKVSKAEREKWGRMIETYLTQRETLRGVVSLIDARHEPTELDVQMVEFLHYYELPILVVATKIDKVSRSKWNKVEKDIKKKIKIEEQDELILFSATEKIGEEEVWNWIEKRTKITEGVQDNGI</sequence>
<dbReference type="InterPro" id="IPR006073">
    <property type="entry name" value="GTP-bd"/>
</dbReference>